<dbReference type="InterPro" id="IPR038729">
    <property type="entry name" value="Rad50/SbcC_AAA"/>
</dbReference>
<dbReference type="KEGG" id="mfc:BRM9_1548"/>
<keyword evidence="1" id="KW-0175">Coiled coil</keyword>
<dbReference type="InterPro" id="IPR054787">
    <property type="entry name" value="TrlF_ATPase"/>
</dbReference>
<feature type="coiled-coil region" evidence="1">
    <location>
        <begin position="455"/>
        <end position="508"/>
    </location>
</feature>
<feature type="coiled-coil region" evidence="1">
    <location>
        <begin position="629"/>
        <end position="656"/>
    </location>
</feature>
<dbReference type="InterPro" id="IPR016195">
    <property type="entry name" value="Pol/histidinol_Pase-like"/>
</dbReference>
<dbReference type="GO" id="GO:0000731">
    <property type="term" value="P:DNA synthesis involved in DNA repair"/>
    <property type="evidence" value="ECO:0007669"/>
    <property type="project" value="TreeGrafter"/>
</dbReference>
<dbReference type="GeneID" id="24792715"/>
<dbReference type="Gene3D" id="3.40.50.300">
    <property type="entry name" value="P-loop containing nucleotide triphosphate hydrolases"/>
    <property type="match status" value="2"/>
</dbReference>
<dbReference type="EMBL" id="CP006933">
    <property type="protein sequence ID" value="AIS32362.1"/>
    <property type="molecule type" value="Genomic_DNA"/>
</dbReference>
<dbReference type="RefSeq" id="WP_156104964.1">
    <property type="nucleotide sequence ID" value="NZ_CP006933.1"/>
</dbReference>
<dbReference type="NCBIfam" id="NF045780">
    <property type="entry name" value="TrlF_fam_ATP"/>
    <property type="match status" value="1"/>
</dbReference>
<dbReference type="OrthoDB" id="359478at2157"/>
<evidence type="ECO:0000259" key="2">
    <source>
        <dbReference type="Pfam" id="PF13476"/>
    </source>
</evidence>
<dbReference type="SUPFAM" id="SSF52540">
    <property type="entry name" value="P-loop containing nucleoside triphosphate hydrolases"/>
    <property type="match status" value="1"/>
</dbReference>
<proteinExistence type="predicted"/>
<accession>A0A089ZEA3</accession>
<gene>
    <name evidence="3" type="ORF">BRM9_1548</name>
</gene>
<dbReference type="GO" id="GO:0016887">
    <property type="term" value="F:ATP hydrolysis activity"/>
    <property type="evidence" value="ECO:0007669"/>
    <property type="project" value="InterPro"/>
</dbReference>
<reference evidence="3 4" key="1">
    <citation type="submission" date="2013-12" db="EMBL/GenBank/DDBJ databases">
        <title>The complete genome sequence of Methanobacterium sp. BRM9.</title>
        <authorList>
            <consortium name="Pastoral Greenhouse Gas Research Consortium"/>
            <person name="Kelly W.J."/>
            <person name="Leahy S.C."/>
            <person name="Perry R."/>
            <person name="Li D."/>
            <person name="Altermann E."/>
            <person name="Lambie S.C."/>
            <person name="Attwood G.T."/>
        </authorList>
    </citation>
    <scope>NUCLEOTIDE SEQUENCE [LARGE SCALE GENOMIC DNA]</scope>
    <source>
        <strain evidence="3 4">BRM9</strain>
    </source>
</reference>
<dbReference type="Pfam" id="PF13476">
    <property type="entry name" value="AAA_23"/>
    <property type="match status" value="1"/>
</dbReference>
<dbReference type="SUPFAM" id="SSF89550">
    <property type="entry name" value="PHP domain-like"/>
    <property type="match status" value="1"/>
</dbReference>
<feature type="domain" description="Rad50/SbcC-type AAA" evidence="2">
    <location>
        <begin position="323"/>
        <end position="554"/>
    </location>
</feature>
<sequence length="923" mass="107785">MNRGSAWHKWDLHVHTPSSFFHNYELAPNEIETYDTVWDKYIAKLDGIKGISAIGITDYFSIDGYKRVLEYKKEGEVLSNFDLILPNIEFRVDVNDYKFNYHVIFSDKIPPEKIDREFIQSLRILDYNGDKIGLNTENIVEIGESVKEFSGINGDPYQIGCESIYVSLEDIYDIFNSCSSIFNDNYILVMAGSDWNKMRWDGRGKLSKKDLLKNCDALFSSTPSTIEWMLGKRDVNVKQFKDWFGNLKPCLHGSDTHSFDNFCIPDQDRYCWIKADTTFEGLKQIIYEPEERLRIQKEIPENRKNIYSLDSIKIQNSKISDSLSIKEDKILFNQNLVVIAGGKGSGKTALLDLIANCFYDRRRKADSDPDENSFIQRIQPKNPPLDVEIGFIGDDVDNFSKKVMDSSVFDVSQITYLPQGKIDKYSSDPILLNKKIKEIIFNSEEISEKGCKQHFEKLKDDIESLSREIYTTNNNIYKLEHDSSYKIAEELQRDLRIKEGELKNKNDEILKFQETIDSDVSLKIEKLKEEEFLLRTKHSKLDDLRRRLLLFKDELNENIGLFNEEIIEFNDEFEENNFQETIPEINIEEWLDLIDQIALNINFEIENTVKYISESKDLLEKFDGDEETQANLIEELENIKGEKELIESKIHSLMEKRNIISDLEQKRFKVYCNLLNKYLEWDKYYKEIIEIFSKDILGEVDFKSNIYFDKQNFIDDGNDLLHMRKINRYLREIGKKDLPALADDLKLLISLSEIDISKLREFISNVLSLKDALKDSQNNHNFYNWVFGNYFSLNTNVFFDGRPMETLSMGQKGTVLLKLFLAEGDYPLIMDQPEDNLDNKFIYSELVSAFKRSKKHRQIIIATNNANLVVNADAEQIIIAEFNENRINYVSGSLENIKIRDEIMHILEGGEEAFKEREEKYGI</sequence>
<dbReference type="InterPro" id="IPR027417">
    <property type="entry name" value="P-loop_NTPase"/>
</dbReference>
<organism evidence="3 4">
    <name type="scientific">Methanobacterium formicicum</name>
    <dbReference type="NCBI Taxonomy" id="2162"/>
    <lineage>
        <taxon>Archaea</taxon>
        <taxon>Methanobacteriati</taxon>
        <taxon>Methanobacteriota</taxon>
        <taxon>Methanomada group</taxon>
        <taxon>Methanobacteria</taxon>
        <taxon>Methanobacteriales</taxon>
        <taxon>Methanobacteriaceae</taxon>
        <taxon>Methanobacterium</taxon>
    </lineage>
</organism>
<evidence type="ECO:0000313" key="4">
    <source>
        <dbReference type="Proteomes" id="UP000029661"/>
    </source>
</evidence>
<evidence type="ECO:0000313" key="3">
    <source>
        <dbReference type="EMBL" id="AIS32362.1"/>
    </source>
</evidence>
<dbReference type="AlphaFoldDB" id="A0A089ZEA3"/>
<protein>
    <submittedName>
        <fullName evidence="3">ATPase</fullName>
    </submittedName>
</protein>
<dbReference type="Proteomes" id="UP000029661">
    <property type="component" value="Chromosome"/>
</dbReference>
<dbReference type="Gene3D" id="3.20.20.140">
    <property type="entry name" value="Metal-dependent hydrolases"/>
    <property type="match status" value="1"/>
</dbReference>
<dbReference type="PANTHER" id="PTHR32182:SF22">
    <property type="entry name" value="ATP-DEPENDENT ENDONUCLEASE, OLD FAMILY-RELATED"/>
    <property type="match status" value="1"/>
</dbReference>
<dbReference type="GO" id="GO:0006302">
    <property type="term" value="P:double-strand break repair"/>
    <property type="evidence" value="ECO:0007669"/>
    <property type="project" value="InterPro"/>
</dbReference>
<name>A0A089ZEA3_METFO</name>
<dbReference type="PANTHER" id="PTHR32182">
    <property type="entry name" value="DNA REPLICATION AND REPAIR PROTEIN RECF"/>
    <property type="match status" value="1"/>
</dbReference>
<evidence type="ECO:0000256" key="1">
    <source>
        <dbReference type="SAM" id="Coils"/>
    </source>
</evidence>